<protein>
    <submittedName>
        <fullName evidence="2">Phosphotransferase</fullName>
    </submittedName>
</protein>
<dbReference type="Gene3D" id="3.30.200.20">
    <property type="entry name" value="Phosphorylase Kinase, domain 1"/>
    <property type="match status" value="1"/>
</dbReference>
<reference evidence="2 3" key="1">
    <citation type="submission" date="2020-05" db="EMBL/GenBank/DDBJ databases">
        <title>Nakamurella sp. DB0629 isolated from air conditioner.</title>
        <authorList>
            <person name="Kim D.H."/>
            <person name="Kim D.-U."/>
        </authorList>
    </citation>
    <scope>NUCLEOTIDE SEQUENCE [LARGE SCALE GENOMIC DNA]</scope>
    <source>
        <strain evidence="2 3">DB0629</strain>
    </source>
</reference>
<dbReference type="EMBL" id="JABEND010000001">
    <property type="protein sequence ID" value="NNG34199.1"/>
    <property type="molecule type" value="Genomic_DNA"/>
</dbReference>
<evidence type="ECO:0000313" key="3">
    <source>
        <dbReference type="Proteomes" id="UP000562984"/>
    </source>
</evidence>
<comment type="caution">
    <text evidence="2">The sequence shown here is derived from an EMBL/GenBank/DDBJ whole genome shotgun (WGS) entry which is preliminary data.</text>
</comment>
<keyword evidence="3" id="KW-1185">Reference proteome</keyword>
<dbReference type="SUPFAM" id="SSF56112">
    <property type="entry name" value="Protein kinase-like (PK-like)"/>
    <property type="match status" value="1"/>
</dbReference>
<dbReference type="PANTHER" id="PTHR12149">
    <property type="entry name" value="FRUCTOSAMINE 3 KINASE-RELATED PROTEIN"/>
    <property type="match status" value="1"/>
</dbReference>
<keyword evidence="1 2" id="KW-0808">Transferase</keyword>
<dbReference type="Gene3D" id="1.20.1270.240">
    <property type="match status" value="1"/>
</dbReference>
<dbReference type="Proteomes" id="UP000562984">
    <property type="component" value="Unassembled WGS sequence"/>
</dbReference>
<accession>A0A849A0N1</accession>
<comment type="similarity">
    <text evidence="1">Belongs to the fructosamine kinase family.</text>
</comment>
<dbReference type="Pfam" id="PF03881">
    <property type="entry name" value="Fructosamin_kin"/>
    <property type="match status" value="1"/>
</dbReference>
<keyword evidence="1" id="KW-0418">Kinase</keyword>
<sequence>MSKDFRKTRSDAPKGFFEFEAAGLSWLAAAGGAKTVPVVAVEPEAIVLQRLISGPVTAAAAEEFGAALAVTHDAGAEAFGSPPDGWQGAGWIGRQRQAMDPTPTWGAFYAQQRVRPFVEKAVRNGNLDAAGASVVDALCDRIAAGEFDDDRSPARLHGDLWSGNVQYTDNGVVLIDPAAHGGHPLTDIAMLHLFGAPGLDRITAAYLEANPIQQWRELLGLHQLHPLAVHAASHGPSYGAELVRTAQRYR</sequence>
<gene>
    <name evidence="2" type="ORF">HKD39_00390</name>
</gene>
<dbReference type="Gene3D" id="1.10.510.10">
    <property type="entry name" value="Transferase(Phosphotransferase) domain 1"/>
    <property type="match status" value="1"/>
</dbReference>
<dbReference type="InterPro" id="IPR011009">
    <property type="entry name" value="Kinase-like_dom_sf"/>
</dbReference>
<dbReference type="GO" id="GO:0016301">
    <property type="term" value="F:kinase activity"/>
    <property type="evidence" value="ECO:0007669"/>
    <property type="project" value="UniProtKB-UniRule"/>
</dbReference>
<proteinExistence type="inferred from homology"/>
<name>A0A849A0N1_9ACTN</name>
<dbReference type="InterPro" id="IPR016477">
    <property type="entry name" value="Fructo-/Ketosamine-3-kinase"/>
</dbReference>
<dbReference type="AlphaFoldDB" id="A0A849A0N1"/>
<organism evidence="2 3">
    <name type="scientific">Nakamurella aerolata</name>
    <dbReference type="NCBI Taxonomy" id="1656892"/>
    <lineage>
        <taxon>Bacteria</taxon>
        <taxon>Bacillati</taxon>
        <taxon>Actinomycetota</taxon>
        <taxon>Actinomycetes</taxon>
        <taxon>Nakamurellales</taxon>
        <taxon>Nakamurellaceae</taxon>
        <taxon>Nakamurella</taxon>
    </lineage>
</organism>
<evidence type="ECO:0000256" key="1">
    <source>
        <dbReference type="PIRNR" id="PIRNR006221"/>
    </source>
</evidence>
<evidence type="ECO:0000313" key="2">
    <source>
        <dbReference type="EMBL" id="NNG34199.1"/>
    </source>
</evidence>
<dbReference type="PIRSF" id="PIRSF006221">
    <property type="entry name" value="Ketosamine-3-kinase"/>
    <property type="match status" value="1"/>
</dbReference>
<dbReference type="PANTHER" id="PTHR12149:SF8">
    <property type="entry name" value="PROTEIN-RIBULOSAMINE 3-KINASE"/>
    <property type="match status" value="1"/>
</dbReference>
<dbReference type="RefSeq" id="WP_171197879.1">
    <property type="nucleotide sequence ID" value="NZ_JABEND010000001.1"/>
</dbReference>